<sequence length="461" mass="52085">MEDEDRQNPRETTNKSLDPMPNMKHLAMIERLSNHNQSRINHSLLRKTDSDNSTRSFLNGFSQSKQSIESELDRCRQLSTSDPDAKFHLDKVSLSISDLEKLVAENSYFLPPYEVCSSLKSISDLKETLEIVSSKVLPKKKFAFRNKSATKKENQSNEVKESKIEKTSFLVRDSPGFRNKEGEILVWDFRGLEMGEFMLSDLNSCELRLMGCLRALFVHRLRDCMVFVGPVMGSILIEEVESCLFVLASHQIRIHHAKGTDFYLRVRSRPIIEDSIGVRFAPYCLSYNGVEKELKDSGLGEETGNWANVDDFKWLRAVQSPNWCILPENERVGNISLAWIPAVFQLKLKPMLSGMRKKILLIPCSSKPPVGNSLVKVIDESTSIEIYKTLLPGMPLEREIENGRFSLMLCASVGHIWIKWRALDSDLTGDIFGNAASFVAIKHGDVIAYGSSADKTVVVDS</sequence>
<dbReference type="Pfam" id="PF16752">
    <property type="entry name" value="TBCC_N"/>
    <property type="match status" value="1"/>
</dbReference>
<dbReference type="Gene3D" id="2.160.20.70">
    <property type="match status" value="1"/>
</dbReference>
<dbReference type="InterPro" id="IPR031925">
    <property type="entry name" value="TBCC_N"/>
</dbReference>
<evidence type="ECO:0000256" key="5">
    <source>
        <dbReference type="ARBA" id="ARBA00023186"/>
    </source>
</evidence>
<evidence type="ECO:0000256" key="6">
    <source>
        <dbReference type="ARBA" id="ARBA00026055"/>
    </source>
</evidence>
<feature type="domain" description="C-CAP/cofactor C-like" evidence="8">
    <location>
        <begin position="158"/>
        <end position="314"/>
    </location>
</feature>
<reference evidence="9 10" key="1">
    <citation type="submission" date="2023-12" db="EMBL/GenBank/DDBJ databases">
        <title>A high-quality genome assembly for Dillenia turbinata (Dilleniales).</title>
        <authorList>
            <person name="Chanderbali A."/>
        </authorList>
    </citation>
    <scope>NUCLEOTIDE SEQUENCE [LARGE SCALE GENOMIC DNA]</scope>
    <source>
        <strain evidence="9">LSX21</strain>
        <tissue evidence="9">Leaf</tissue>
    </source>
</reference>
<comment type="caution">
    <text evidence="9">The sequence shown here is derived from an EMBL/GenBank/DDBJ whole genome shotgun (WGS) entry which is preliminary data.</text>
</comment>
<dbReference type="Gene3D" id="1.20.58.1250">
    <property type="entry name" value="Tubulin Binding Cofactor C, N-terminal domain"/>
    <property type="match status" value="1"/>
</dbReference>
<evidence type="ECO:0000259" key="8">
    <source>
        <dbReference type="PROSITE" id="PS51329"/>
    </source>
</evidence>
<evidence type="ECO:0000313" key="10">
    <source>
        <dbReference type="Proteomes" id="UP001370490"/>
    </source>
</evidence>
<dbReference type="PANTHER" id="PTHR15139:SF0">
    <property type="entry name" value="TUBULIN-SPECIFIC CHAPERONE C"/>
    <property type="match status" value="1"/>
</dbReference>
<comment type="subunit">
    <text evidence="6">Supercomplex made of cofactors A to E. Cofactors A and D function by capturing and stabilizing tubulin in a quasi-native conformation. Cofactor E binds to the cofactor D-tubulin complex; interaction with cofactor C then causes the release of tubulin polypeptides that are committed to the native state.</text>
</comment>
<dbReference type="InterPro" id="IPR006599">
    <property type="entry name" value="CARP_motif"/>
</dbReference>
<name>A0AAN8UXG4_9MAGN</name>
<dbReference type="InterPro" id="IPR027684">
    <property type="entry name" value="TBCC"/>
</dbReference>
<dbReference type="EMBL" id="JBAMMX010000017">
    <property type="protein sequence ID" value="KAK6923770.1"/>
    <property type="molecule type" value="Genomic_DNA"/>
</dbReference>
<evidence type="ECO:0000256" key="3">
    <source>
        <dbReference type="ARBA" id="ARBA00022490"/>
    </source>
</evidence>
<keyword evidence="4" id="KW-0007">Acetylation</keyword>
<keyword evidence="10" id="KW-1185">Reference proteome</keyword>
<dbReference type="InterPro" id="IPR012945">
    <property type="entry name" value="Tubulin-bd_cofactor_C_dom"/>
</dbReference>
<dbReference type="GO" id="GO:0007023">
    <property type="term" value="P:post-chaperonin tubulin folding pathway"/>
    <property type="evidence" value="ECO:0007669"/>
    <property type="project" value="InterPro"/>
</dbReference>
<comment type="subcellular location">
    <subcellularLocation>
        <location evidence="1">Cytoplasm</location>
    </subcellularLocation>
</comment>
<evidence type="ECO:0000313" key="9">
    <source>
        <dbReference type="EMBL" id="KAK6923770.1"/>
    </source>
</evidence>
<gene>
    <name evidence="9" type="ORF">RJ641_009970</name>
</gene>
<dbReference type="InterPro" id="IPR038397">
    <property type="entry name" value="TBCC_N_sf"/>
</dbReference>
<dbReference type="InterPro" id="IPR016098">
    <property type="entry name" value="CAP/MinC_C"/>
</dbReference>
<dbReference type="GO" id="GO:0005737">
    <property type="term" value="C:cytoplasm"/>
    <property type="evidence" value="ECO:0007669"/>
    <property type="project" value="UniProtKB-SubCell"/>
</dbReference>
<evidence type="ECO:0000256" key="7">
    <source>
        <dbReference type="SAM" id="MobiDB-lite"/>
    </source>
</evidence>
<feature type="region of interest" description="Disordered" evidence="7">
    <location>
        <begin position="1"/>
        <end position="20"/>
    </location>
</feature>
<accession>A0AAN8UXG4</accession>
<dbReference type="GO" id="GO:0007021">
    <property type="term" value="P:tubulin complex assembly"/>
    <property type="evidence" value="ECO:0007669"/>
    <property type="project" value="TreeGrafter"/>
</dbReference>
<evidence type="ECO:0000256" key="2">
    <source>
        <dbReference type="ARBA" id="ARBA00008848"/>
    </source>
</evidence>
<dbReference type="InterPro" id="IPR017901">
    <property type="entry name" value="C-CAP_CF_C-like"/>
</dbReference>
<feature type="compositionally biased region" description="Basic and acidic residues" evidence="7">
    <location>
        <begin position="1"/>
        <end position="13"/>
    </location>
</feature>
<evidence type="ECO:0000256" key="1">
    <source>
        <dbReference type="ARBA" id="ARBA00004496"/>
    </source>
</evidence>
<protein>
    <submittedName>
        <fullName evidence="9">Tubulin binding cofactor C-like domain</fullName>
    </submittedName>
</protein>
<evidence type="ECO:0000256" key="4">
    <source>
        <dbReference type="ARBA" id="ARBA00022990"/>
    </source>
</evidence>
<dbReference type="Proteomes" id="UP001370490">
    <property type="component" value="Unassembled WGS sequence"/>
</dbReference>
<dbReference type="Pfam" id="PF07986">
    <property type="entry name" value="TBCC"/>
    <property type="match status" value="1"/>
</dbReference>
<keyword evidence="3" id="KW-0963">Cytoplasm</keyword>
<dbReference type="FunFam" id="2.160.20.70:FF:000009">
    <property type="entry name" value="Tubulin-folding cofactor C"/>
    <property type="match status" value="1"/>
</dbReference>
<organism evidence="9 10">
    <name type="scientific">Dillenia turbinata</name>
    <dbReference type="NCBI Taxonomy" id="194707"/>
    <lineage>
        <taxon>Eukaryota</taxon>
        <taxon>Viridiplantae</taxon>
        <taxon>Streptophyta</taxon>
        <taxon>Embryophyta</taxon>
        <taxon>Tracheophyta</taxon>
        <taxon>Spermatophyta</taxon>
        <taxon>Magnoliopsida</taxon>
        <taxon>eudicotyledons</taxon>
        <taxon>Gunneridae</taxon>
        <taxon>Pentapetalae</taxon>
        <taxon>Dilleniales</taxon>
        <taxon>Dilleniaceae</taxon>
        <taxon>Dillenia</taxon>
    </lineage>
</organism>
<dbReference type="PROSITE" id="PS51329">
    <property type="entry name" value="C_CAP_COFACTOR_C"/>
    <property type="match status" value="1"/>
</dbReference>
<keyword evidence="5" id="KW-0143">Chaperone</keyword>
<dbReference type="GO" id="GO:0015631">
    <property type="term" value="F:tubulin binding"/>
    <property type="evidence" value="ECO:0007669"/>
    <property type="project" value="InterPro"/>
</dbReference>
<dbReference type="SMART" id="SM00673">
    <property type="entry name" value="CARP"/>
    <property type="match status" value="2"/>
</dbReference>
<proteinExistence type="inferred from homology"/>
<comment type="similarity">
    <text evidence="2">Belongs to the TBCC family.</text>
</comment>
<dbReference type="AlphaFoldDB" id="A0AAN8UXG4"/>
<dbReference type="PANTHER" id="PTHR15139">
    <property type="entry name" value="TUBULIN FOLDING COFACTOR C"/>
    <property type="match status" value="1"/>
</dbReference>